<evidence type="ECO:0000313" key="7">
    <source>
        <dbReference type="Proteomes" id="UP000297613"/>
    </source>
</evidence>
<dbReference type="EMBL" id="RQGM01000038">
    <property type="protein sequence ID" value="TGL84605.1"/>
    <property type="molecule type" value="Genomic_DNA"/>
</dbReference>
<name>A0A6N4QDH8_9LEPT</name>
<feature type="transmembrane region" description="Helical" evidence="4">
    <location>
        <begin position="183"/>
        <end position="201"/>
    </location>
</feature>
<dbReference type="RefSeq" id="WP_135571912.1">
    <property type="nucleotide sequence ID" value="NZ_RQGK01000072.1"/>
</dbReference>
<sequence length="208" mass="23295">MKWICHHCRYANPLTLDHCIQCGNAKGENVEITGSISFLQKILKLGTFGWVLLILVGLACVILLPILFIVALSNVEGLASAILLIAGFYGARSALRSGFPDPAKAIFLVFFSIMGLAIDQPGNYLYNYPMNFLCPEKTTVTRNLVVTHPLPERTDMTQAFLCKDENENEFYRIPMLHVLGIRFLEYSILGIFLLLIQGFFLRTKTTSS</sequence>
<keyword evidence="4" id="KW-0812">Transmembrane</keyword>
<dbReference type="GO" id="GO:0008270">
    <property type="term" value="F:zinc ion binding"/>
    <property type="evidence" value="ECO:0007669"/>
    <property type="project" value="UniProtKB-KW"/>
</dbReference>
<evidence type="ECO:0000259" key="5">
    <source>
        <dbReference type="PROSITE" id="PS01358"/>
    </source>
</evidence>
<protein>
    <recommendedName>
        <fullName evidence="5">RanBP2-type domain-containing protein</fullName>
    </recommendedName>
</protein>
<keyword evidence="3" id="KW-0862">Zinc</keyword>
<feature type="transmembrane region" description="Helical" evidence="4">
    <location>
        <begin position="48"/>
        <end position="72"/>
    </location>
</feature>
<comment type="caution">
    <text evidence="6">The sequence shown here is derived from an EMBL/GenBank/DDBJ whole genome shotgun (WGS) entry which is preliminary data.</text>
</comment>
<dbReference type="Proteomes" id="UP000297613">
    <property type="component" value="Unassembled WGS sequence"/>
</dbReference>
<reference evidence="6 7" key="1">
    <citation type="journal article" date="2019" name="PLoS Negl. Trop. Dis.">
        <title>Revisiting the worldwide diversity of Leptospira species in the environment.</title>
        <authorList>
            <person name="Vincent A.T."/>
            <person name="Schiettekatte O."/>
            <person name="Bourhy P."/>
            <person name="Veyrier F.J."/>
            <person name="Picardeau M."/>
        </authorList>
    </citation>
    <scope>NUCLEOTIDE SEQUENCE [LARGE SCALE GENOMIC DNA]</scope>
    <source>
        <strain evidence="6 7">201702445</strain>
    </source>
</reference>
<evidence type="ECO:0000256" key="3">
    <source>
        <dbReference type="ARBA" id="ARBA00022833"/>
    </source>
</evidence>
<gene>
    <name evidence="6" type="ORF">EHQ83_10770</name>
</gene>
<organism evidence="6 7">
    <name type="scientific">Leptospira yasudae</name>
    <dbReference type="NCBI Taxonomy" id="2202201"/>
    <lineage>
        <taxon>Bacteria</taxon>
        <taxon>Pseudomonadati</taxon>
        <taxon>Spirochaetota</taxon>
        <taxon>Spirochaetia</taxon>
        <taxon>Leptospirales</taxon>
        <taxon>Leptospiraceae</taxon>
        <taxon>Leptospira</taxon>
    </lineage>
</organism>
<evidence type="ECO:0000256" key="2">
    <source>
        <dbReference type="ARBA" id="ARBA00022771"/>
    </source>
</evidence>
<feature type="transmembrane region" description="Helical" evidence="4">
    <location>
        <begin position="107"/>
        <end position="126"/>
    </location>
</feature>
<proteinExistence type="predicted"/>
<evidence type="ECO:0000256" key="4">
    <source>
        <dbReference type="SAM" id="Phobius"/>
    </source>
</evidence>
<dbReference type="Pfam" id="PF00641">
    <property type="entry name" value="Zn_ribbon_RanBP"/>
    <property type="match status" value="1"/>
</dbReference>
<keyword evidence="4" id="KW-1133">Transmembrane helix</keyword>
<evidence type="ECO:0000256" key="1">
    <source>
        <dbReference type="ARBA" id="ARBA00022723"/>
    </source>
</evidence>
<feature type="domain" description="RanBP2-type" evidence="5">
    <location>
        <begin position="3"/>
        <end position="22"/>
    </location>
</feature>
<dbReference type="PROSITE" id="PS01358">
    <property type="entry name" value="ZF_RANBP2_1"/>
    <property type="match status" value="1"/>
</dbReference>
<dbReference type="InterPro" id="IPR001876">
    <property type="entry name" value="Znf_RanBP2"/>
</dbReference>
<dbReference type="AlphaFoldDB" id="A0A6N4QDH8"/>
<accession>A0A6N4QDH8</accession>
<dbReference type="SMART" id="SM00547">
    <property type="entry name" value="ZnF_RBZ"/>
    <property type="match status" value="1"/>
</dbReference>
<evidence type="ECO:0000313" key="6">
    <source>
        <dbReference type="EMBL" id="TGL84605.1"/>
    </source>
</evidence>
<keyword evidence="4" id="KW-0472">Membrane</keyword>
<keyword evidence="1" id="KW-0479">Metal-binding</keyword>
<feature type="transmembrane region" description="Helical" evidence="4">
    <location>
        <begin position="78"/>
        <end position="95"/>
    </location>
</feature>
<keyword evidence="2" id="KW-0863">Zinc-finger</keyword>